<organism evidence="2 3">
    <name type="scientific">Paraflavitalea soli</name>
    <dbReference type="NCBI Taxonomy" id="2315862"/>
    <lineage>
        <taxon>Bacteria</taxon>
        <taxon>Pseudomonadati</taxon>
        <taxon>Bacteroidota</taxon>
        <taxon>Chitinophagia</taxon>
        <taxon>Chitinophagales</taxon>
        <taxon>Chitinophagaceae</taxon>
        <taxon>Paraflavitalea</taxon>
    </lineage>
</organism>
<dbReference type="InterPro" id="IPR050952">
    <property type="entry name" value="TRIM-NHL_E3_ligases"/>
</dbReference>
<protein>
    <submittedName>
        <fullName evidence="2">6-bladed beta-propeller</fullName>
    </submittedName>
</protein>
<dbReference type="SUPFAM" id="SSF63829">
    <property type="entry name" value="Calcium-dependent phosphotriesterase"/>
    <property type="match status" value="1"/>
</dbReference>
<dbReference type="PANTHER" id="PTHR24104">
    <property type="entry name" value="E3 UBIQUITIN-PROTEIN LIGASE NHLRC1-RELATED"/>
    <property type="match status" value="1"/>
</dbReference>
<dbReference type="EMBL" id="CP032157">
    <property type="protein sequence ID" value="AXY78432.1"/>
    <property type="molecule type" value="Genomic_DNA"/>
</dbReference>
<sequence>MKRRTFLKSSLALGATAALTSPFNIIKAANREGEIIGHGDFRYRVNRSWGQLDRTKYPVKDCHEMVMDSRKRLIMITNETKNNILIYDKSGKLLDSWGNRFPGGHGLTLHNENGEEFLYITDYEVKEVYKTTLDGKILLTIKHPKLIGEYADCDKFGPTETCIGPNGDIYVADGYGSQYILQYTAKGEFIRKFGGDSFIKDDKFKQVHGVALDTRDPANPVLMCTERVKNCFKRFTLDGKYIDSIYLPGIYMSRPVFDGDILYSGVCYSALKHHMLTMNSGFVTILNKDNKVVSNPGGTKPVYKGGEPELMVQDQPIFKHCHDVCVDDDKNLYICQWMADGTYPVKLERI</sequence>
<dbReference type="KEGG" id="pseg:D3H65_32540"/>
<keyword evidence="1" id="KW-0732">Signal</keyword>
<gene>
    <name evidence="2" type="ORF">D3H65_32540</name>
</gene>
<dbReference type="PANTHER" id="PTHR24104:SF25">
    <property type="entry name" value="PROTEIN LIN-41"/>
    <property type="match status" value="1"/>
</dbReference>
<name>A0A3B7MV57_9BACT</name>
<dbReference type="GO" id="GO:0061630">
    <property type="term" value="F:ubiquitin protein ligase activity"/>
    <property type="evidence" value="ECO:0007669"/>
    <property type="project" value="TreeGrafter"/>
</dbReference>
<dbReference type="AlphaFoldDB" id="A0A3B7MV57"/>
<dbReference type="GO" id="GO:0008270">
    <property type="term" value="F:zinc ion binding"/>
    <property type="evidence" value="ECO:0007669"/>
    <property type="project" value="UniProtKB-KW"/>
</dbReference>
<evidence type="ECO:0000256" key="1">
    <source>
        <dbReference type="SAM" id="SignalP"/>
    </source>
</evidence>
<feature type="signal peptide" evidence="1">
    <location>
        <begin position="1"/>
        <end position="17"/>
    </location>
</feature>
<evidence type="ECO:0000313" key="3">
    <source>
        <dbReference type="Proteomes" id="UP000263900"/>
    </source>
</evidence>
<reference evidence="2 3" key="1">
    <citation type="submission" date="2018-09" db="EMBL/GenBank/DDBJ databases">
        <title>Genome sequencing of strain 6GH32-13.</title>
        <authorList>
            <person name="Weon H.-Y."/>
            <person name="Heo J."/>
            <person name="Kwon S.-W."/>
        </authorList>
    </citation>
    <scope>NUCLEOTIDE SEQUENCE [LARGE SCALE GENOMIC DNA]</scope>
    <source>
        <strain evidence="2 3">5GH32-13</strain>
    </source>
</reference>
<evidence type="ECO:0000313" key="2">
    <source>
        <dbReference type="EMBL" id="AXY78432.1"/>
    </source>
</evidence>
<dbReference type="GO" id="GO:0043161">
    <property type="term" value="P:proteasome-mediated ubiquitin-dependent protein catabolic process"/>
    <property type="evidence" value="ECO:0007669"/>
    <property type="project" value="TreeGrafter"/>
</dbReference>
<dbReference type="GO" id="GO:0000209">
    <property type="term" value="P:protein polyubiquitination"/>
    <property type="evidence" value="ECO:0007669"/>
    <property type="project" value="TreeGrafter"/>
</dbReference>
<dbReference type="Proteomes" id="UP000263900">
    <property type="component" value="Chromosome"/>
</dbReference>
<proteinExistence type="predicted"/>
<dbReference type="Gene3D" id="2.120.10.30">
    <property type="entry name" value="TolB, C-terminal domain"/>
    <property type="match status" value="1"/>
</dbReference>
<feature type="chain" id="PRO_5017550457" evidence="1">
    <location>
        <begin position="18"/>
        <end position="350"/>
    </location>
</feature>
<dbReference type="RefSeq" id="WP_119054304.1">
    <property type="nucleotide sequence ID" value="NZ_CP032157.1"/>
</dbReference>
<dbReference type="OrthoDB" id="9799230at2"/>
<dbReference type="InterPro" id="IPR011042">
    <property type="entry name" value="6-blade_b-propeller_TolB-like"/>
</dbReference>
<keyword evidence="3" id="KW-1185">Reference proteome</keyword>
<accession>A0A3B7MV57</accession>